<proteinExistence type="predicted"/>
<dbReference type="Pfam" id="PF02148">
    <property type="entry name" value="zf-UBP"/>
    <property type="match status" value="1"/>
</dbReference>
<comment type="caution">
    <text evidence="3">The sequence shown here is derived from an EMBL/GenBank/DDBJ whole genome shotgun (WGS) entry which is preliminary data.</text>
</comment>
<evidence type="ECO:0000313" key="4">
    <source>
        <dbReference type="Proteomes" id="UP001589896"/>
    </source>
</evidence>
<evidence type="ECO:0000259" key="2">
    <source>
        <dbReference type="PROSITE" id="PS50271"/>
    </source>
</evidence>
<protein>
    <submittedName>
        <fullName evidence="3">UBP-type zinc finger domain-containing protein</fullName>
    </submittedName>
</protein>
<gene>
    <name evidence="3" type="ORF">ACFFGH_09855</name>
</gene>
<evidence type="ECO:0000313" key="3">
    <source>
        <dbReference type="EMBL" id="MFC0678143.1"/>
    </source>
</evidence>
<accession>A0ABV6RQD4</accession>
<evidence type="ECO:0000256" key="1">
    <source>
        <dbReference type="SAM" id="MobiDB-lite"/>
    </source>
</evidence>
<feature type="compositionally biased region" description="Basic and acidic residues" evidence="1">
    <location>
        <begin position="115"/>
        <end position="129"/>
    </location>
</feature>
<dbReference type="InterPro" id="IPR001607">
    <property type="entry name" value="Znf_UBP"/>
</dbReference>
<dbReference type="EMBL" id="JBHLTG010000002">
    <property type="protein sequence ID" value="MFC0678143.1"/>
    <property type="molecule type" value="Genomic_DNA"/>
</dbReference>
<dbReference type="PROSITE" id="PS50271">
    <property type="entry name" value="ZF_UBP"/>
    <property type="match status" value="1"/>
</dbReference>
<feature type="compositionally biased region" description="Low complexity" evidence="1">
    <location>
        <begin position="95"/>
        <end position="111"/>
    </location>
</feature>
<feature type="region of interest" description="Disordered" evidence="1">
    <location>
        <begin position="95"/>
        <end position="129"/>
    </location>
</feature>
<sequence>MDVGKPDPDAGAAIDVTVPPSGTGCVECEAAGGWWLHLRRCAACGHIGCCETSPSQHARAHAAQTGHPIVRSYEPGESWFWDYREGRYVFGRELAPPLSRPRSQPSPGPAGRVPPDWRDHLHPLPNAER</sequence>
<organism evidence="3 4">
    <name type="scientific">Lysobacter korlensis</name>
    <dbReference type="NCBI Taxonomy" id="553636"/>
    <lineage>
        <taxon>Bacteria</taxon>
        <taxon>Pseudomonadati</taxon>
        <taxon>Pseudomonadota</taxon>
        <taxon>Gammaproteobacteria</taxon>
        <taxon>Lysobacterales</taxon>
        <taxon>Lysobacteraceae</taxon>
        <taxon>Lysobacter</taxon>
    </lineage>
</organism>
<feature type="domain" description="UBP-type" evidence="2">
    <location>
        <begin position="1"/>
        <end position="105"/>
    </location>
</feature>
<dbReference type="SUPFAM" id="SSF57850">
    <property type="entry name" value="RING/U-box"/>
    <property type="match status" value="1"/>
</dbReference>
<keyword evidence="4" id="KW-1185">Reference proteome</keyword>
<dbReference type="Gene3D" id="3.30.40.10">
    <property type="entry name" value="Zinc/RING finger domain, C3HC4 (zinc finger)"/>
    <property type="match status" value="1"/>
</dbReference>
<dbReference type="InterPro" id="IPR013083">
    <property type="entry name" value="Znf_RING/FYVE/PHD"/>
</dbReference>
<reference evidence="3 4" key="1">
    <citation type="submission" date="2024-09" db="EMBL/GenBank/DDBJ databases">
        <authorList>
            <person name="Sun Q."/>
            <person name="Mori K."/>
        </authorList>
    </citation>
    <scope>NUCLEOTIDE SEQUENCE [LARGE SCALE GENOMIC DNA]</scope>
    <source>
        <strain evidence="3 4">KCTC 23076</strain>
    </source>
</reference>
<dbReference type="Proteomes" id="UP001589896">
    <property type="component" value="Unassembled WGS sequence"/>
</dbReference>
<dbReference type="RefSeq" id="WP_386667735.1">
    <property type="nucleotide sequence ID" value="NZ_JBHLTG010000002.1"/>
</dbReference>
<name>A0ABV6RQD4_9GAMM</name>